<evidence type="ECO:0000256" key="5">
    <source>
        <dbReference type="ARBA" id="ARBA00022989"/>
    </source>
</evidence>
<dbReference type="RefSeq" id="XP_001293836.1">
    <property type="nucleotide sequence ID" value="XM_001293835.1"/>
</dbReference>
<keyword evidence="6 8" id="KW-0472">Membrane</keyword>
<dbReference type="InParanoid" id="A2GPL1"/>
<keyword evidence="2" id="KW-0813">Transport</keyword>
<feature type="transmembrane region" description="Helical" evidence="8">
    <location>
        <begin position="44"/>
        <end position="67"/>
    </location>
</feature>
<dbReference type="Proteomes" id="UP000001542">
    <property type="component" value="Unassembled WGS sequence"/>
</dbReference>
<dbReference type="KEGG" id="tva:4738353"/>
<evidence type="ECO:0000256" key="6">
    <source>
        <dbReference type="ARBA" id="ARBA00023136"/>
    </source>
</evidence>
<keyword evidence="10" id="KW-1185">Reference proteome</keyword>
<gene>
    <name evidence="9" type="ORF">TVAG_511270</name>
</gene>
<evidence type="ECO:0000256" key="2">
    <source>
        <dbReference type="ARBA" id="ARBA00022448"/>
    </source>
</evidence>
<proteinExistence type="predicted"/>
<dbReference type="InterPro" id="IPR052031">
    <property type="entry name" value="Membrane_Transporter-Flippase"/>
</dbReference>
<dbReference type="AlphaFoldDB" id="A2GPL1"/>
<evidence type="ECO:0000313" key="9">
    <source>
        <dbReference type="EMBL" id="EAX80906.1"/>
    </source>
</evidence>
<organism evidence="9 10">
    <name type="scientific">Trichomonas vaginalis (strain ATCC PRA-98 / G3)</name>
    <dbReference type="NCBI Taxonomy" id="412133"/>
    <lineage>
        <taxon>Eukaryota</taxon>
        <taxon>Metamonada</taxon>
        <taxon>Parabasalia</taxon>
        <taxon>Trichomonadida</taxon>
        <taxon>Trichomonadidae</taxon>
        <taxon>Trichomonas</taxon>
    </lineage>
</organism>
<keyword evidence="4 8" id="KW-0812">Transmembrane</keyword>
<protein>
    <submittedName>
        <fullName evidence="9">Uncharacterized protein</fullName>
    </submittedName>
</protein>
<dbReference type="VEuPathDB" id="TrichDB:TVAG_511270"/>
<dbReference type="EMBL" id="DS118191">
    <property type="protein sequence ID" value="EAX80906.1"/>
    <property type="molecule type" value="Genomic_DNA"/>
</dbReference>
<evidence type="ECO:0000256" key="3">
    <source>
        <dbReference type="ARBA" id="ARBA00022475"/>
    </source>
</evidence>
<keyword evidence="5 8" id="KW-1133">Transmembrane helix</keyword>
<dbReference type="PANTHER" id="PTHR43549:SF2">
    <property type="entry name" value="MULTIDRUG RESISTANCE PROTEIN NORM-RELATED"/>
    <property type="match status" value="1"/>
</dbReference>
<dbReference type="PANTHER" id="PTHR43549">
    <property type="entry name" value="MULTIDRUG RESISTANCE PROTEIN YPNP-RELATED"/>
    <property type="match status" value="1"/>
</dbReference>
<dbReference type="VEuPathDB" id="TrichDB:TVAGG3_0919450"/>
<comment type="subcellular location">
    <subcellularLocation>
        <location evidence="1">Cell membrane</location>
        <topology evidence="1">Multi-pass membrane protein</topology>
    </subcellularLocation>
</comment>
<evidence type="ECO:0000313" key="10">
    <source>
        <dbReference type="Proteomes" id="UP000001542"/>
    </source>
</evidence>
<name>A2GPL1_TRIV3</name>
<evidence type="ECO:0000256" key="1">
    <source>
        <dbReference type="ARBA" id="ARBA00004651"/>
    </source>
</evidence>
<sequence length="126" mass="14019">MFSTSDGYLKWAGPMMRFRNALGCFAFGRFNCQAILQSFQKGGLATILSILSQFLVITCFSLLMYYVKKDDAVHLMWCYPLTDSFGLVRGLAFCSTTLYNAFKFAKSEPKDDGESSANVSKAATQV</sequence>
<feature type="region of interest" description="Disordered" evidence="7">
    <location>
        <begin position="107"/>
        <end position="126"/>
    </location>
</feature>
<reference evidence="9" key="1">
    <citation type="submission" date="2006-10" db="EMBL/GenBank/DDBJ databases">
        <authorList>
            <person name="Amadeo P."/>
            <person name="Zhao Q."/>
            <person name="Wortman J."/>
            <person name="Fraser-Liggett C."/>
            <person name="Carlton J."/>
        </authorList>
    </citation>
    <scope>NUCLEOTIDE SEQUENCE</scope>
    <source>
        <strain evidence="9">G3</strain>
    </source>
</reference>
<evidence type="ECO:0000256" key="8">
    <source>
        <dbReference type="SAM" id="Phobius"/>
    </source>
</evidence>
<feature type="compositionally biased region" description="Polar residues" evidence="7">
    <location>
        <begin position="115"/>
        <end position="126"/>
    </location>
</feature>
<dbReference type="GO" id="GO:0005886">
    <property type="term" value="C:plasma membrane"/>
    <property type="evidence" value="ECO:0007669"/>
    <property type="project" value="UniProtKB-SubCell"/>
</dbReference>
<evidence type="ECO:0000256" key="4">
    <source>
        <dbReference type="ARBA" id="ARBA00022692"/>
    </source>
</evidence>
<keyword evidence="3" id="KW-1003">Cell membrane</keyword>
<reference evidence="9" key="2">
    <citation type="journal article" date="2007" name="Science">
        <title>Draft genome sequence of the sexually transmitted pathogen Trichomonas vaginalis.</title>
        <authorList>
            <person name="Carlton J.M."/>
            <person name="Hirt R.P."/>
            <person name="Silva J.C."/>
            <person name="Delcher A.L."/>
            <person name="Schatz M."/>
            <person name="Zhao Q."/>
            <person name="Wortman J.R."/>
            <person name="Bidwell S.L."/>
            <person name="Alsmark U.C.M."/>
            <person name="Besteiro S."/>
            <person name="Sicheritz-Ponten T."/>
            <person name="Noel C.J."/>
            <person name="Dacks J.B."/>
            <person name="Foster P.G."/>
            <person name="Simillion C."/>
            <person name="Van de Peer Y."/>
            <person name="Miranda-Saavedra D."/>
            <person name="Barton G.J."/>
            <person name="Westrop G.D."/>
            <person name="Mueller S."/>
            <person name="Dessi D."/>
            <person name="Fiori P.L."/>
            <person name="Ren Q."/>
            <person name="Paulsen I."/>
            <person name="Zhang H."/>
            <person name="Bastida-Corcuera F.D."/>
            <person name="Simoes-Barbosa A."/>
            <person name="Brown M.T."/>
            <person name="Hayes R.D."/>
            <person name="Mukherjee M."/>
            <person name="Okumura C.Y."/>
            <person name="Schneider R."/>
            <person name="Smith A.J."/>
            <person name="Vanacova S."/>
            <person name="Villalvazo M."/>
            <person name="Haas B.J."/>
            <person name="Pertea M."/>
            <person name="Feldblyum T.V."/>
            <person name="Utterback T.R."/>
            <person name="Shu C.L."/>
            <person name="Osoegawa K."/>
            <person name="de Jong P.J."/>
            <person name="Hrdy I."/>
            <person name="Horvathova L."/>
            <person name="Zubacova Z."/>
            <person name="Dolezal P."/>
            <person name="Malik S.B."/>
            <person name="Logsdon J.M. Jr."/>
            <person name="Henze K."/>
            <person name="Gupta A."/>
            <person name="Wang C.C."/>
            <person name="Dunne R.L."/>
            <person name="Upcroft J.A."/>
            <person name="Upcroft P."/>
            <person name="White O."/>
            <person name="Salzberg S.L."/>
            <person name="Tang P."/>
            <person name="Chiu C.-H."/>
            <person name="Lee Y.-S."/>
            <person name="Embley T.M."/>
            <person name="Coombs G.H."/>
            <person name="Mottram J.C."/>
            <person name="Tachezy J."/>
            <person name="Fraser-Liggett C.M."/>
            <person name="Johnson P.J."/>
        </authorList>
    </citation>
    <scope>NUCLEOTIDE SEQUENCE [LARGE SCALE GENOMIC DNA]</scope>
    <source>
        <strain evidence="9">G3</strain>
    </source>
</reference>
<evidence type="ECO:0000256" key="7">
    <source>
        <dbReference type="SAM" id="MobiDB-lite"/>
    </source>
</evidence>
<accession>A2GPL1</accession>